<evidence type="ECO:0000313" key="6">
    <source>
        <dbReference type="EMBL" id="DBA26147.1"/>
    </source>
</evidence>
<evidence type="ECO:0000313" key="7">
    <source>
        <dbReference type="Proteomes" id="UP001181693"/>
    </source>
</evidence>
<dbReference type="CDD" id="cd19818">
    <property type="entry name" value="Bbox1_ZBBX"/>
    <property type="match status" value="1"/>
</dbReference>
<dbReference type="Proteomes" id="UP001181693">
    <property type="component" value="Unassembled WGS sequence"/>
</dbReference>
<evidence type="ECO:0000259" key="5">
    <source>
        <dbReference type="PROSITE" id="PS50119"/>
    </source>
</evidence>
<name>A0AAV3AQ48_PYXAD</name>
<evidence type="ECO:0000256" key="1">
    <source>
        <dbReference type="ARBA" id="ARBA00022771"/>
    </source>
</evidence>
<gene>
    <name evidence="6" type="ORF">GDO54_010444</name>
</gene>
<evidence type="ECO:0000256" key="3">
    <source>
        <dbReference type="PROSITE-ProRule" id="PRU00024"/>
    </source>
</evidence>
<dbReference type="SMART" id="SM00336">
    <property type="entry name" value="BBOX"/>
    <property type="match status" value="1"/>
</dbReference>
<evidence type="ECO:0000256" key="2">
    <source>
        <dbReference type="ARBA" id="ARBA00022833"/>
    </source>
</evidence>
<feature type="compositionally biased region" description="Basic and acidic residues" evidence="4">
    <location>
        <begin position="24"/>
        <end position="35"/>
    </location>
</feature>
<feature type="region of interest" description="Disordered" evidence="4">
    <location>
        <begin position="23"/>
        <end position="61"/>
    </location>
</feature>
<dbReference type="Pfam" id="PF22586">
    <property type="entry name" value="ANCHR-like_BBOX"/>
    <property type="match status" value="1"/>
</dbReference>
<protein>
    <recommendedName>
        <fullName evidence="5">B box-type domain-containing protein</fullName>
    </recommendedName>
</protein>
<evidence type="ECO:0000256" key="4">
    <source>
        <dbReference type="SAM" id="MobiDB-lite"/>
    </source>
</evidence>
<keyword evidence="1 3" id="KW-0479">Metal-binding</keyword>
<dbReference type="InterPro" id="IPR000315">
    <property type="entry name" value="Znf_B-box"/>
</dbReference>
<feature type="domain" description="B box-type" evidence="5">
    <location>
        <begin position="95"/>
        <end position="141"/>
    </location>
</feature>
<keyword evidence="1 3" id="KW-0863">Zinc-finger</keyword>
<proteinExistence type="predicted"/>
<keyword evidence="2" id="KW-0862">Zinc</keyword>
<dbReference type="PROSITE" id="PS50119">
    <property type="entry name" value="ZF_BBOX"/>
    <property type="match status" value="1"/>
</dbReference>
<dbReference type="EMBL" id="DYDO01000004">
    <property type="protein sequence ID" value="DBA26147.1"/>
    <property type="molecule type" value="Genomic_DNA"/>
</dbReference>
<dbReference type="InterPro" id="IPR037688">
    <property type="entry name" value="ZBBX"/>
</dbReference>
<dbReference type="AlphaFoldDB" id="A0AAV3AQ48"/>
<dbReference type="GO" id="GO:0008270">
    <property type="term" value="F:zinc ion binding"/>
    <property type="evidence" value="ECO:0007669"/>
    <property type="project" value="UniProtKB-KW"/>
</dbReference>
<organism evidence="6 7">
    <name type="scientific">Pyxicephalus adspersus</name>
    <name type="common">African bullfrog</name>
    <dbReference type="NCBI Taxonomy" id="30357"/>
    <lineage>
        <taxon>Eukaryota</taxon>
        <taxon>Metazoa</taxon>
        <taxon>Chordata</taxon>
        <taxon>Craniata</taxon>
        <taxon>Vertebrata</taxon>
        <taxon>Euteleostomi</taxon>
        <taxon>Amphibia</taxon>
        <taxon>Batrachia</taxon>
        <taxon>Anura</taxon>
        <taxon>Neobatrachia</taxon>
        <taxon>Ranoidea</taxon>
        <taxon>Pyxicephalidae</taxon>
        <taxon>Pyxicephalinae</taxon>
        <taxon>Pyxicephalus</taxon>
    </lineage>
</organism>
<sequence>METIQLEMQNQEMEQKLIQLRQSMSREKEERERTHGYHWKSGQTGNQTKNHKKENIGKASSEKVKLKVLKNQIPEPEKLKTSRPADMPTTEKSRLKGKVCGQCEIKSALLMCLECGEDYCAVCFAKIHQKGALKLHRTTPIQGKSQDGKLDASHAFRKELNVDESSGRLEKDKTITGRTVSAGITSFEWKGEASEEGFISEARDEYFTDTSGSLLHGSFNEEESAKYFNEALLEWRNQTNSKPLPLQTTEASTVSTDNSAVQTVLTLLRKPFQVEFKDSGLSYMEKLMLKKHRRTPVNPLPSKQLDEVIYSPTVSENEMDVCNDLTAEEMEAHEHYVALFRAEDHVRNDVMHEPALKIVELDKEPEGGLEETRHFLVTDVETSESEAIKTPINLHSSKDQTKQPTCQSVRISSSFMFWEPANQKQALDSARLSSESPVCLALKHRDTPLLSTYCVDEQHVKSLQDNTYEKASHSQDSKSMKYKSFKDSQSLDAALMVNVPQEFHEVVLREKNQTSDYQGLKGFFTLETDHKEVKNDLHSPRISEHKFDVAEESMCTGNDYWRPESSLSNFADESVVEEIVLKAQEEYSNHILDRRASPRYVRKRMAGNLTGRPFSANSVHRMSDHLNHSRPSTARERPMSRAASEILEIEHIDSADRHDHLFENENERETVSVLEKELNALKSNDDIKVKLLGSDDEQLEPSRYERRVKHSKSSTPFKRSPVHTVERCAEESESDDEETLQDKLNVLSLQ</sequence>
<dbReference type="PANTHER" id="PTHR28634:SF1">
    <property type="entry name" value="ZINC FINGER B-BOX DOMAIN-CONTAINING PROTEIN 1"/>
    <property type="match status" value="1"/>
</dbReference>
<keyword evidence="7" id="KW-1185">Reference proteome</keyword>
<comment type="caution">
    <text evidence="6">The sequence shown here is derived from an EMBL/GenBank/DDBJ whole genome shotgun (WGS) entry which is preliminary data.</text>
</comment>
<reference evidence="6" key="1">
    <citation type="thesis" date="2020" institute="ProQuest LLC" country="789 East Eisenhower Parkway, Ann Arbor, MI, USA">
        <title>Comparative Genomics and Chromosome Evolution.</title>
        <authorList>
            <person name="Mudd A.B."/>
        </authorList>
    </citation>
    <scope>NUCLEOTIDE SEQUENCE</scope>
    <source>
        <strain evidence="6">1538</strain>
        <tissue evidence="6">Blood</tissue>
    </source>
</reference>
<dbReference type="PANTHER" id="PTHR28634">
    <property type="entry name" value="ZINC FINGER B-BOX DOMAIN-CONTAINING PROTEIN 1"/>
    <property type="match status" value="1"/>
</dbReference>
<feature type="region of interest" description="Disordered" evidence="4">
    <location>
        <begin position="701"/>
        <end position="750"/>
    </location>
</feature>
<accession>A0AAV3AQ48</accession>